<name>A0AAP3UZ87_9PROT</name>
<proteinExistence type="predicted"/>
<comment type="caution">
    <text evidence="1">The sequence shown here is derived from an EMBL/GenBank/DDBJ whole genome shotgun (WGS) entry which is preliminary data.</text>
</comment>
<protein>
    <recommendedName>
        <fullName evidence="3">SGNH hydrolase-type esterase domain-containing protein</fullName>
    </recommendedName>
</protein>
<dbReference type="Gene3D" id="3.40.50.1110">
    <property type="entry name" value="SGNH hydrolase"/>
    <property type="match status" value="1"/>
</dbReference>
<dbReference type="Proteomes" id="UP001301140">
    <property type="component" value="Unassembled WGS sequence"/>
</dbReference>
<keyword evidence="2" id="KW-1185">Reference proteome</keyword>
<dbReference type="GO" id="GO:0016788">
    <property type="term" value="F:hydrolase activity, acting on ester bonds"/>
    <property type="evidence" value="ECO:0007669"/>
    <property type="project" value="UniProtKB-ARBA"/>
</dbReference>
<gene>
    <name evidence="1" type="ORF">PZ740_01480</name>
</gene>
<reference evidence="1 2" key="1">
    <citation type="submission" date="2023-03" db="EMBL/GenBank/DDBJ databases">
        <title>YIM 152171 draft genome.</title>
        <authorList>
            <person name="Yang Z."/>
        </authorList>
    </citation>
    <scope>NUCLEOTIDE SEQUENCE [LARGE SCALE GENOMIC DNA]</scope>
    <source>
        <strain evidence="1 2">YIM 152171</strain>
    </source>
</reference>
<evidence type="ECO:0008006" key="3">
    <source>
        <dbReference type="Google" id="ProtNLM"/>
    </source>
</evidence>
<dbReference type="EMBL" id="JARGEQ010000008">
    <property type="protein sequence ID" value="MDF1585053.1"/>
    <property type="molecule type" value="Genomic_DNA"/>
</dbReference>
<sequence length="382" mass="41717">MRFAFAGIVLLLLAIALELIGLASGFLLDDVRDEREAILAQLDADELRDFARKQGDPVLGWDHHGPRTLDGKSCEGTPTVTTYDASGARVYEGYEPQSVRVVVVGDSYAAGSEGSDDEAFPARLAAITGLSVANHGVGGYGPLQGFLKLQRVLGTYPATEVAILTIMYENIYRMANSYRPVLYDSSGLLYGLKPYMEDKRIVPHPGAAALEDIGRFRAEAERAFDEDFWARPRFGFPFSLALFRALSAEGFQLLEAQKLLRKLGRPEYARAYRSEALAGNLLALLERYAAFAEAQGVTPVVLFIPRNDLDTQSASDFLQAHAGRLPEGLIAGDVGTAAIDWQRFNLREDDGDTCHPSPYGYDTIARHAAELLASRRLAGLAP</sequence>
<accession>A0AAP3UZ87</accession>
<organism evidence="1 2">
    <name type="scientific">Marinimicrococcus flavescens</name>
    <dbReference type="NCBI Taxonomy" id="3031815"/>
    <lineage>
        <taxon>Bacteria</taxon>
        <taxon>Pseudomonadati</taxon>
        <taxon>Pseudomonadota</taxon>
        <taxon>Alphaproteobacteria</taxon>
        <taxon>Geminicoccales</taxon>
        <taxon>Geminicoccaceae</taxon>
        <taxon>Marinimicrococcus</taxon>
    </lineage>
</organism>
<dbReference type="RefSeq" id="WP_327787464.1">
    <property type="nucleotide sequence ID" value="NZ_JARGEQ010000008.1"/>
</dbReference>
<dbReference type="AlphaFoldDB" id="A0AAP3UZ87"/>
<dbReference type="SUPFAM" id="SSF52266">
    <property type="entry name" value="SGNH hydrolase"/>
    <property type="match status" value="1"/>
</dbReference>
<evidence type="ECO:0000313" key="2">
    <source>
        <dbReference type="Proteomes" id="UP001301140"/>
    </source>
</evidence>
<evidence type="ECO:0000313" key="1">
    <source>
        <dbReference type="EMBL" id="MDF1585053.1"/>
    </source>
</evidence>
<dbReference type="InterPro" id="IPR036514">
    <property type="entry name" value="SGNH_hydro_sf"/>
</dbReference>